<organism evidence="1 2">
    <name type="scientific">Carpediemonas membranifera</name>
    <dbReference type="NCBI Taxonomy" id="201153"/>
    <lineage>
        <taxon>Eukaryota</taxon>
        <taxon>Metamonada</taxon>
        <taxon>Carpediemonas-like organisms</taxon>
        <taxon>Carpediemonas</taxon>
    </lineage>
</organism>
<gene>
    <name evidence="1" type="ORF">J8273_4274</name>
</gene>
<evidence type="ECO:0000313" key="1">
    <source>
        <dbReference type="EMBL" id="KAG9394172.1"/>
    </source>
</evidence>
<sequence>MSTGMMRFNDHLGASHPTISSAPSDTLATLNHWPVGSRAEGTILAPMNVVPLPVASKGILQRLLLSHRYVWPSVTQTIWSKSQKNPLTRSGNRSGVGVRHLSLLLCSGSKPERAILEETRPAKRSWRPLRKMIKISTERS</sequence>
<dbReference type="EMBL" id="JAHDYR010000016">
    <property type="protein sequence ID" value="KAG9394172.1"/>
    <property type="molecule type" value="Genomic_DNA"/>
</dbReference>
<dbReference type="Proteomes" id="UP000717585">
    <property type="component" value="Unassembled WGS sequence"/>
</dbReference>
<accession>A0A8J6B747</accession>
<reference evidence="1" key="1">
    <citation type="submission" date="2021-05" db="EMBL/GenBank/DDBJ databases">
        <title>A free-living protist that lacks canonical eukaryotic 1 DNA replication and segregation systems.</title>
        <authorList>
            <person name="Salas-Leiva D.E."/>
            <person name="Tromer E.C."/>
            <person name="Curtis B.A."/>
            <person name="Jerlstrom-Hultqvist J."/>
            <person name="Kolisko M."/>
            <person name="Yi Z."/>
            <person name="Salas-Leiva J.S."/>
            <person name="Gallot-Lavallee L."/>
            <person name="Kops G.J.P.L."/>
            <person name="Archibald J.M."/>
            <person name="Simpson A.G.B."/>
            <person name="Roger A.J."/>
        </authorList>
    </citation>
    <scope>NUCLEOTIDE SEQUENCE</scope>
    <source>
        <strain evidence="1">BICM</strain>
    </source>
</reference>
<protein>
    <submittedName>
        <fullName evidence="1">Uncharacterized protein</fullName>
    </submittedName>
</protein>
<keyword evidence="2" id="KW-1185">Reference proteome</keyword>
<proteinExistence type="predicted"/>
<dbReference type="AlphaFoldDB" id="A0A8J6B747"/>
<evidence type="ECO:0000313" key="2">
    <source>
        <dbReference type="Proteomes" id="UP000717585"/>
    </source>
</evidence>
<comment type="caution">
    <text evidence="1">The sequence shown here is derived from an EMBL/GenBank/DDBJ whole genome shotgun (WGS) entry which is preliminary data.</text>
</comment>
<name>A0A8J6B747_9EUKA</name>